<proteinExistence type="predicted"/>
<sequence>MDRRDSLKSLVFGSLSVGAILTACGEGGKDAKHATAPMAPGYGRTPDEAKRDAALKEEVFFTAAEMKTITVLADIIIPKDDTSGSATDAGVPDFIEFIVKDQPSNKLPMRGGLRWLDVHCLKKHDKIFTDLPKEQQLAVVDEIAYPEKADPAVSQGVSFFNRMRNLTATGFFTTKMGIEDLGYQGNKPNEWDGVPADVLKQYNLAYDEKMLKEAVRMEDRGEIMKWD</sequence>
<name>A0A291QS18_9BACT</name>
<dbReference type="AlphaFoldDB" id="A0A291QS18"/>
<evidence type="ECO:0000313" key="1">
    <source>
        <dbReference type="EMBL" id="ATL46682.1"/>
    </source>
</evidence>
<keyword evidence="2" id="KW-1185">Reference proteome</keyword>
<dbReference type="PROSITE" id="PS51257">
    <property type="entry name" value="PROKAR_LIPOPROTEIN"/>
    <property type="match status" value="1"/>
</dbReference>
<organism evidence="1 2">
    <name type="scientific">Chitinophaga caeni</name>
    <dbReference type="NCBI Taxonomy" id="2029983"/>
    <lineage>
        <taxon>Bacteria</taxon>
        <taxon>Pseudomonadati</taxon>
        <taxon>Bacteroidota</taxon>
        <taxon>Chitinophagia</taxon>
        <taxon>Chitinophagales</taxon>
        <taxon>Chitinophagaceae</taxon>
        <taxon>Chitinophaga</taxon>
    </lineage>
</organism>
<protein>
    <submittedName>
        <fullName evidence="1">Transcriptional initiation protein Tat</fullName>
    </submittedName>
</protein>
<reference evidence="1 2" key="1">
    <citation type="submission" date="2017-10" db="EMBL/GenBank/DDBJ databases">
        <title>Paenichitinophaga pekingensis gen. nov., sp. nov., isolated from activated sludge.</title>
        <authorList>
            <person name="Jin D."/>
            <person name="Kong X."/>
            <person name="Deng Y."/>
            <person name="Bai Z."/>
        </authorList>
    </citation>
    <scope>NUCLEOTIDE SEQUENCE [LARGE SCALE GENOMIC DNA]</scope>
    <source>
        <strain evidence="1 2">13</strain>
    </source>
</reference>
<evidence type="ECO:0000313" key="2">
    <source>
        <dbReference type="Proteomes" id="UP000220133"/>
    </source>
</evidence>
<dbReference type="Pfam" id="PF13618">
    <property type="entry name" value="Gluconate_2-dh3"/>
    <property type="match status" value="1"/>
</dbReference>
<dbReference type="InterPro" id="IPR027056">
    <property type="entry name" value="Gluconate_2DH_su3"/>
</dbReference>
<dbReference type="Proteomes" id="UP000220133">
    <property type="component" value="Chromosome"/>
</dbReference>
<dbReference type="OrthoDB" id="129242at2"/>
<dbReference type="KEGG" id="cbae:COR50_05515"/>
<dbReference type="EMBL" id="CP023777">
    <property type="protein sequence ID" value="ATL46682.1"/>
    <property type="molecule type" value="Genomic_DNA"/>
</dbReference>
<dbReference type="RefSeq" id="WP_098193070.1">
    <property type="nucleotide sequence ID" value="NZ_CP023777.1"/>
</dbReference>
<accession>A0A291QS18</accession>
<gene>
    <name evidence="1" type="ORF">COR50_05515</name>
</gene>